<evidence type="ECO:0000256" key="2">
    <source>
        <dbReference type="ARBA" id="ARBA00005568"/>
    </source>
</evidence>
<dbReference type="EMBL" id="BBIO01000014">
    <property type="protein sequence ID" value="GAK46018.1"/>
    <property type="molecule type" value="Genomic_DNA"/>
</dbReference>
<dbReference type="InterPro" id="IPR005000">
    <property type="entry name" value="Aldolase/citrate-lyase_domain"/>
</dbReference>
<dbReference type="STRING" id="1333998.M2A_2517"/>
<dbReference type="InterPro" id="IPR040442">
    <property type="entry name" value="Pyrv_kinase-like_dom_sf"/>
</dbReference>
<dbReference type="Gene3D" id="3.20.20.60">
    <property type="entry name" value="Phosphoenolpyruvate-binding domains"/>
    <property type="match status" value="1"/>
</dbReference>
<dbReference type="AlphaFoldDB" id="A0A081BDA0"/>
<accession>A0A081BDA0</accession>
<gene>
    <name evidence="8" type="ORF">M2A_2517</name>
</gene>
<keyword evidence="4 6" id="KW-0460">Magnesium</keyword>
<evidence type="ECO:0000256" key="1">
    <source>
        <dbReference type="ARBA" id="ARBA00001946"/>
    </source>
</evidence>
<feature type="binding site" evidence="6">
    <location>
        <position position="127"/>
    </location>
    <ligand>
        <name>Mg(2+)</name>
        <dbReference type="ChEBI" id="CHEBI:18420"/>
    </ligand>
</feature>
<protein>
    <submittedName>
        <fullName evidence="8">Citrate (Pro-3S)-lyase</fullName>
    </submittedName>
</protein>
<sequence>MRSFLFVPGDSEKKQAKAQDSGADALILDMEDSVALSAKATARAMTAEYVKAAPATGPKLIVRMNALDTPFWEEDLKAIVPARPFAIMVPKTISGACIAKVAGALDRLEQENGLPEGTVKLCNVATETAASLFNMGSYAGASPRLFAMTWGAEDLAADLGARSNKDESGVYTGPYQLARTLCLLGAVAAEAMPIDSICKEFRDEAALRAETRAGLRDGFTGKMAIHPAQVPVINEVYTPSDDDLAHARAIVKAFEEAGDVGVVSLDGVMLDRPHLKQAERILAKAAE</sequence>
<evidence type="ECO:0000256" key="4">
    <source>
        <dbReference type="ARBA" id="ARBA00022842"/>
    </source>
</evidence>
<dbReference type="Proteomes" id="UP000028702">
    <property type="component" value="Unassembled WGS sequence"/>
</dbReference>
<reference evidence="8 9" key="1">
    <citation type="submission" date="2014-07" db="EMBL/GenBank/DDBJ databases">
        <title>Tepidicaulis marinum gen. nov., sp. nov., a novel marine bacterium denitrifying nitrate to nitrous oxide strictly under microaerobic conditions.</title>
        <authorList>
            <person name="Takeuchi M."/>
            <person name="Yamagishi T."/>
            <person name="Kamagata Y."/>
            <person name="Oshima K."/>
            <person name="Hattori M."/>
            <person name="Katayama T."/>
            <person name="Hanada S."/>
            <person name="Tamaki H."/>
            <person name="Marumo K."/>
            <person name="Maeda H."/>
            <person name="Nedachi M."/>
            <person name="Iwasaki W."/>
            <person name="Suwa Y."/>
            <person name="Sakata S."/>
        </authorList>
    </citation>
    <scope>NUCLEOTIDE SEQUENCE [LARGE SCALE GENOMIC DNA]</scope>
    <source>
        <strain evidence="8 9">MA2</strain>
    </source>
</reference>
<dbReference type="RefSeq" id="WP_045448131.1">
    <property type="nucleotide sequence ID" value="NZ_BBIO01000014.1"/>
</dbReference>
<keyword evidence="9" id="KW-1185">Reference proteome</keyword>
<feature type="binding site" evidence="5">
    <location>
        <position position="127"/>
    </location>
    <ligand>
        <name>substrate</name>
    </ligand>
</feature>
<dbReference type="InterPro" id="IPR011206">
    <property type="entry name" value="Citrate_lyase_beta/mcl1/mcl2"/>
</dbReference>
<feature type="binding site" evidence="6">
    <location>
        <position position="154"/>
    </location>
    <ligand>
        <name>Mg(2+)</name>
        <dbReference type="ChEBI" id="CHEBI:18420"/>
    </ligand>
</feature>
<dbReference type="PANTHER" id="PTHR32308:SF0">
    <property type="entry name" value="HPCH_HPAI ALDOLASE_CITRATE LYASE DOMAIN-CONTAINING PROTEIN"/>
    <property type="match status" value="1"/>
</dbReference>
<evidence type="ECO:0000256" key="5">
    <source>
        <dbReference type="PIRSR" id="PIRSR015582-1"/>
    </source>
</evidence>
<comment type="similarity">
    <text evidence="2">Belongs to the HpcH/HpaI aldolase family.</text>
</comment>
<name>A0A081BDA0_9HYPH</name>
<dbReference type="InterPro" id="IPR015813">
    <property type="entry name" value="Pyrv/PenolPyrv_kinase-like_dom"/>
</dbReference>
<evidence type="ECO:0000256" key="6">
    <source>
        <dbReference type="PIRSR" id="PIRSR015582-2"/>
    </source>
</evidence>
<keyword evidence="8" id="KW-0456">Lyase</keyword>
<proteinExistence type="inferred from homology"/>
<dbReference type="eggNOG" id="COG2301">
    <property type="taxonomic scope" value="Bacteria"/>
</dbReference>
<keyword evidence="3 6" id="KW-0479">Metal-binding</keyword>
<dbReference type="PIRSF" id="PIRSF015582">
    <property type="entry name" value="Cit_lyase_B"/>
    <property type="match status" value="1"/>
</dbReference>
<dbReference type="SUPFAM" id="SSF51621">
    <property type="entry name" value="Phosphoenolpyruvate/pyruvate domain"/>
    <property type="match status" value="1"/>
</dbReference>
<dbReference type="GO" id="GO:0006107">
    <property type="term" value="P:oxaloacetate metabolic process"/>
    <property type="evidence" value="ECO:0007669"/>
    <property type="project" value="TreeGrafter"/>
</dbReference>
<dbReference type="Pfam" id="PF03328">
    <property type="entry name" value="HpcH_HpaI"/>
    <property type="match status" value="1"/>
</dbReference>
<comment type="caution">
    <text evidence="8">The sequence shown here is derived from an EMBL/GenBank/DDBJ whole genome shotgun (WGS) entry which is preliminary data.</text>
</comment>
<dbReference type="GO" id="GO:0000287">
    <property type="term" value="F:magnesium ion binding"/>
    <property type="evidence" value="ECO:0007669"/>
    <property type="project" value="TreeGrafter"/>
</dbReference>
<evidence type="ECO:0000313" key="9">
    <source>
        <dbReference type="Proteomes" id="UP000028702"/>
    </source>
</evidence>
<comment type="cofactor">
    <cofactor evidence="1">
        <name>Mg(2+)</name>
        <dbReference type="ChEBI" id="CHEBI:18420"/>
    </cofactor>
</comment>
<evidence type="ECO:0000259" key="7">
    <source>
        <dbReference type="Pfam" id="PF03328"/>
    </source>
</evidence>
<feature type="domain" description="HpcH/HpaI aldolase/citrate lyase" evidence="7">
    <location>
        <begin position="2"/>
        <end position="227"/>
    </location>
</feature>
<organism evidence="8 9">
    <name type="scientific">Tepidicaulis marinus</name>
    <dbReference type="NCBI Taxonomy" id="1333998"/>
    <lineage>
        <taxon>Bacteria</taxon>
        <taxon>Pseudomonadati</taxon>
        <taxon>Pseudomonadota</taxon>
        <taxon>Alphaproteobacteria</taxon>
        <taxon>Hyphomicrobiales</taxon>
        <taxon>Parvibaculaceae</taxon>
        <taxon>Tepidicaulis</taxon>
    </lineage>
</organism>
<evidence type="ECO:0000256" key="3">
    <source>
        <dbReference type="ARBA" id="ARBA00022723"/>
    </source>
</evidence>
<evidence type="ECO:0000313" key="8">
    <source>
        <dbReference type="EMBL" id="GAK46018.1"/>
    </source>
</evidence>
<feature type="binding site" evidence="5">
    <location>
        <position position="63"/>
    </location>
    <ligand>
        <name>substrate</name>
    </ligand>
</feature>
<dbReference type="PANTHER" id="PTHR32308">
    <property type="entry name" value="LYASE BETA SUBUNIT, PUTATIVE (AFU_ORTHOLOGUE AFUA_4G13030)-RELATED"/>
    <property type="match status" value="1"/>
</dbReference>
<dbReference type="GO" id="GO:0016829">
    <property type="term" value="F:lyase activity"/>
    <property type="evidence" value="ECO:0007669"/>
    <property type="project" value="UniProtKB-KW"/>
</dbReference>